<dbReference type="Pfam" id="PF13087">
    <property type="entry name" value="AAA_12"/>
    <property type="match status" value="1"/>
</dbReference>
<name>A0A086TIT1_9FUNG</name>
<accession>A0A086TIT1</accession>
<dbReference type="InterPro" id="IPR041679">
    <property type="entry name" value="DNA2/NAM7-like_C"/>
</dbReference>
<dbReference type="InterPro" id="IPR045055">
    <property type="entry name" value="DNA2/NAM7-like"/>
</dbReference>
<evidence type="ECO:0000256" key="2">
    <source>
        <dbReference type="ARBA" id="ARBA00022737"/>
    </source>
</evidence>
<dbReference type="InterPro" id="IPR041677">
    <property type="entry name" value="DNA2/NAM7_AAA_11"/>
</dbReference>
<keyword evidence="3" id="KW-0863">Zinc-finger</keyword>
<dbReference type="GO" id="GO:0004386">
    <property type="term" value="F:helicase activity"/>
    <property type="evidence" value="ECO:0007669"/>
    <property type="project" value="InterPro"/>
</dbReference>
<gene>
    <name evidence="7" type="ORF">MVEG_12287</name>
</gene>
<dbReference type="Pfam" id="PF13086">
    <property type="entry name" value="AAA_11"/>
    <property type="match status" value="1"/>
</dbReference>
<keyword evidence="2" id="KW-0677">Repeat</keyword>
<evidence type="ECO:0000313" key="8">
    <source>
        <dbReference type="Proteomes" id="UP000243308"/>
    </source>
</evidence>
<evidence type="ECO:0000259" key="6">
    <source>
        <dbReference type="SMART" id="SM00438"/>
    </source>
</evidence>
<dbReference type="GO" id="GO:0008270">
    <property type="term" value="F:zinc ion binding"/>
    <property type="evidence" value="ECO:0007669"/>
    <property type="project" value="UniProtKB-KW"/>
</dbReference>
<protein>
    <recommendedName>
        <fullName evidence="6">NF-X1-type domain-containing protein</fullName>
    </recommendedName>
</protein>
<dbReference type="CDD" id="cd18808">
    <property type="entry name" value="SF1_C_Upf1"/>
    <property type="match status" value="1"/>
</dbReference>
<feature type="region of interest" description="Disordered" evidence="5">
    <location>
        <begin position="509"/>
        <end position="546"/>
    </location>
</feature>
<keyword evidence="8" id="KW-1185">Reference proteome</keyword>
<dbReference type="Gene3D" id="3.40.50.300">
    <property type="entry name" value="P-loop containing nucleotide triphosphate hydrolases"/>
    <property type="match status" value="3"/>
</dbReference>
<evidence type="ECO:0000256" key="5">
    <source>
        <dbReference type="SAM" id="MobiDB-lite"/>
    </source>
</evidence>
<dbReference type="GO" id="GO:0031380">
    <property type="term" value="C:nuclear RNA-directed RNA polymerase complex"/>
    <property type="evidence" value="ECO:0007669"/>
    <property type="project" value="TreeGrafter"/>
</dbReference>
<dbReference type="GO" id="GO:0031048">
    <property type="term" value="P:regulatory ncRNA-mediated heterochromatin formation"/>
    <property type="evidence" value="ECO:0007669"/>
    <property type="project" value="TreeGrafter"/>
</dbReference>
<evidence type="ECO:0000256" key="1">
    <source>
        <dbReference type="ARBA" id="ARBA00022723"/>
    </source>
</evidence>
<dbReference type="SUPFAM" id="SSF52540">
    <property type="entry name" value="P-loop containing nucleoside triphosphate hydrolases"/>
    <property type="match status" value="1"/>
</dbReference>
<dbReference type="PANTHER" id="PTHR10887">
    <property type="entry name" value="DNA2/NAM7 HELICASE FAMILY"/>
    <property type="match status" value="1"/>
</dbReference>
<feature type="domain" description="NF-X1-type" evidence="6">
    <location>
        <begin position="974"/>
        <end position="996"/>
    </location>
</feature>
<dbReference type="PANTHER" id="PTHR10887:SF341">
    <property type="entry name" value="NFX1-TYPE ZINC FINGER-CONTAINING PROTEIN 1"/>
    <property type="match status" value="1"/>
</dbReference>
<feature type="domain" description="NF-X1-type" evidence="6">
    <location>
        <begin position="1145"/>
        <end position="1168"/>
    </location>
</feature>
<evidence type="ECO:0000256" key="4">
    <source>
        <dbReference type="ARBA" id="ARBA00022833"/>
    </source>
</evidence>
<proteinExistence type="predicted"/>
<dbReference type="OrthoDB" id="2423195at2759"/>
<keyword evidence="1" id="KW-0479">Metal-binding</keyword>
<sequence length="1261" mass="142628">MPHHGQGHPSLAFLHVDFDPPGLESAEGPRHDNDLVQIKDIRIVPTQAELTCERPPFLPSNDVPGAPHHLPPGWPRLLDIHFRLNREDMIDQLRQGIVLFLQALHKTTPGRRRDLFTRNRLRQLVGEDVSVNAYGNIELHGINVSDQRRGSTRVSFDQPSQIKDRPEKKRKIFWENSRRRLIKNSLVCFIYPAEGHDSVGVQDPINGELRLSLGVIHTKDVDEMAKDAKKAVVHVTMIDNADYCHLVRAFKKGAISSQDIFMVESLGGYFESYRHILQALQMLEPVAMPFGKYLAPTVEQSIRGSVALITPPRYAMAPGFEFDLSVLMRTGIRCNLTLNVKDSYSQQRAVATLRAYSVTDDTQSQALVNSLCREVALISGPPGTGKTTIGVDLMRVLVHNAARMQCGPILCICYSDHALDQFLGHLLDKGINSLVRIGSRPSERSERLRNHNLYELVDQKTWTRAQRIARTQARSECEKTAQSLEMVDKELHSRQPSVASILQVVEKDSEEQHQSLKHGHRKGTNDSRRKKWKNGKAGSSGGPILLPLPSTARSLNQLRQAHLWTMSRWERKQLVEFWVSEVKRDIQTRHTELIERMKNCSQAVEEVYDTIRRDILRNARVIGVTTYGAARHQTLITTLRPKIVICEEAGEVLESHILTALSESTQHLILVGDHLQLRPKISTYELSSESYPGQQYNLDRSLFERLINTAKVPSSLLTTQRQLVDGGKVLEYRNVSGMATNLFFMSHCHPEDRRDQYLALSASNTFEAKMVEALVQHLLKNGYKQSNIAVLTPYINQLTKLRDTLQGTTGLAIDERDQEQLNDTEDKKHITINFVNSQSFDNRLTLRTIDNYQGEEADIIIVSLVRSNTERDEQGWSPTIGFLRSPNRTSVLLSRARHGMYLIGNAALMNKPRNGIWPQVMTELGKNNRIGPGFLLRCRNHPDAEIPPATTPEVFKEYMPNGSCTMRCSMPLPCRHKCPRMCHFDDLDHLQSKCQELCARVHRLCGHPCSKKCIEDCGSCQLFIGRLILPCGHKLENASCAQRRNPHMVQCEVRVKKRLPYCEHKVEMDCRDNANNVQCKVRVNKRLPHCEHKVEMDCCDNANNVQCKVRVNKRLPHCEHKVEMDCCDNANDVQCKAICETTLKCGHTCPRNCLECRSTSTMAVMCRALLPSTKIDRTVHGVCHQRSSTARLCAPNAASLVLGRARTKKIASYPVVPHALDYLAISAVRRRFDVAISALLSVANNVRQPYTAPSARMTQTL</sequence>
<evidence type="ECO:0000313" key="7">
    <source>
        <dbReference type="EMBL" id="KFH61858.1"/>
    </source>
</evidence>
<dbReference type="EMBL" id="KN042436">
    <property type="protein sequence ID" value="KFH61858.1"/>
    <property type="molecule type" value="Genomic_DNA"/>
</dbReference>
<dbReference type="Proteomes" id="UP000243308">
    <property type="component" value="Unassembled WGS sequence"/>
</dbReference>
<feature type="domain" description="NF-X1-type" evidence="6">
    <location>
        <begin position="1005"/>
        <end position="1022"/>
    </location>
</feature>
<dbReference type="InterPro" id="IPR000967">
    <property type="entry name" value="Znf_NFX1"/>
</dbReference>
<feature type="domain" description="NF-X1-type" evidence="6">
    <location>
        <begin position="1118"/>
        <end position="1141"/>
    </location>
</feature>
<dbReference type="InterPro" id="IPR027417">
    <property type="entry name" value="P-loop_NTPase"/>
</dbReference>
<dbReference type="CDD" id="cd17936">
    <property type="entry name" value="EEXXEc_NFX1"/>
    <property type="match status" value="1"/>
</dbReference>
<evidence type="ECO:0000256" key="3">
    <source>
        <dbReference type="ARBA" id="ARBA00022771"/>
    </source>
</evidence>
<organism evidence="7 8">
    <name type="scientific">Podila verticillata NRRL 6337</name>
    <dbReference type="NCBI Taxonomy" id="1069443"/>
    <lineage>
        <taxon>Eukaryota</taxon>
        <taxon>Fungi</taxon>
        <taxon>Fungi incertae sedis</taxon>
        <taxon>Mucoromycota</taxon>
        <taxon>Mortierellomycotina</taxon>
        <taxon>Mortierellomycetes</taxon>
        <taxon>Mortierellales</taxon>
        <taxon>Mortierellaceae</taxon>
        <taxon>Podila</taxon>
    </lineage>
</organism>
<dbReference type="AlphaFoldDB" id="A0A086TIT1"/>
<dbReference type="SMART" id="SM00438">
    <property type="entry name" value="ZnF_NFX"/>
    <property type="match status" value="4"/>
</dbReference>
<dbReference type="InterPro" id="IPR047187">
    <property type="entry name" value="SF1_C_Upf1"/>
</dbReference>
<reference evidence="7 8" key="1">
    <citation type="submission" date="2011-02" db="EMBL/GenBank/DDBJ databases">
        <title>The Genome Sequence of Mortierella verticillata NRRL 6337.</title>
        <authorList>
            <consortium name="The Broad Institute Genome Sequencing Platform"/>
            <person name="Russ C."/>
            <person name="Cuomo C."/>
            <person name="Burger G."/>
            <person name="Gray M.W."/>
            <person name="Holland P.W.H."/>
            <person name="King N."/>
            <person name="Lang F.B.F."/>
            <person name="Roger A.J."/>
            <person name="Ruiz-Trillo I."/>
            <person name="Young S.K."/>
            <person name="Zeng Q."/>
            <person name="Gargeya S."/>
            <person name="Alvarado L."/>
            <person name="Berlin A."/>
            <person name="Chapman S.B."/>
            <person name="Chen Z."/>
            <person name="Freedman E."/>
            <person name="Gellesch M."/>
            <person name="Goldberg J."/>
            <person name="Griggs A."/>
            <person name="Gujja S."/>
            <person name="Heilman E."/>
            <person name="Heiman D."/>
            <person name="Howarth C."/>
            <person name="Mehta T."/>
            <person name="Neiman D."/>
            <person name="Pearson M."/>
            <person name="Roberts A."/>
            <person name="Saif S."/>
            <person name="Shea T."/>
            <person name="Shenoy N."/>
            <person name="Sisk P."/>
            <person name="Stolte C."/>
            <person name="Sykes S."/>
            <person name="White J."/>
            <person name="Yandava C."/>
            <person name="Haas B."/>
            <person name="Nusbaum C."/>
            <person name="Birren B."/>
        </authorList>
    </citation>
    <scope>NUCLEOTIDE SEQUENCE [LARGE SCALE GENOMIC DNA]</scope>
    <source>
        <strain evidence="7 8">NRRL 6337</strain>
    </source>
</reference>
<feature type="compositionally biased region" description="Basic residues" evidence="5">
    <location>
        <begin position="515"/>
        <end position="534"/>
    </location>
</feature>
<keyword evidence="4" id="KW-0862">Zinc</keyword>